<dbReference type="EMBL" id="QHLZ01000002">
    <property type="protein sequence ID" value="PXA66954.1"/>
    <property type="molecule type" value="Genomic_DNA"/>
</dbReference>
<accession>A0A2V3DVN1</accession>
<comment type="caution">
    <text evidence="6">The sequence shown here is derived from an EMBL/GenBank/DDBJ whole genome shotgun (WGS) entry which is preliminary data.</text>
</comment>
<dbReference type="Gene3D" id="2.60.40.230">
    <property type="entry name" value="Neocarzinostatin-like"/>
    <property type="match status" value="1"/>
</dbReference>
<keyword evidence="3" id="KW-0732">Signal</keyword>
<evidence type="ECO:0000259" key="5">
    <source>
        <dbReference type="PROSITE" id="PS50847"/>
    </source>
</evidence>
<dbReference type="AlphaFoldDB" id="A0A2V3DVN1"/>
<gene>
    <name evidence="6" type="ORF">CVS29_05250</name>
</gene>
<protein>
    <recommendedName>
        <fullName evidence="5">Gram-positive cocci surface proteins LPxTG domain-containing protein</fullName>
    </recommendedName>
</protein>
<sequence>MRGITSRDVAQVPQRGAQTRLTRILGVLVLSGGLALASGAGAFAASSSGPSGQSLTVDRSTGLAEAGDSVQVSGAGFDLSKGIYVGVCVNNGPGVVASPCLGGVDMTGGSGSSLWISSNPPAYGQGLAQPFSQSGGKGSFSVSLAVSAADALTSCQDPATAPNGCVIATRADHTRSADRSADVMVPISFGAAAAEKGAGTVADAAGQSGEKKAAKGGLAKTGATTGIYIAGGAVLLALGGGAVVMTTRRRGGK</sequence>
<dbReference type="RefSeq" id="WP_110105265.1">
    <property type="nucleotide sequence ID" value="NZ_JACBZZ010000001.1"/>
</dbReference>
<evidence type="ECO:0000256" key="3">
    <source>
        <dbReference type="ARBA" id="ARBA00022729"/>
    </source>
</evidence>
<dbReference type="PROSITE" id="PS50847">
    <property type="entry name" value="GRAM_POS_ANCHORING"/>
    <property type="match status" value="1"/>
</dbReference>
<reference evidence="6 7" key="1">
    <citation type="submission" date="2018-05" db="EMBL/GenBank/DDBJ databases">
        <title>Genetic diversity of glacier-inhabiting Cryobacterium bacteria in China and description of Cryobacterium mengkeensis sp. nov. and Arthrobacter glacialis sp. nov.</title>
        <authorList>
            <person name="Liu Q."/>
            <person name="Xin Y.-H."/>
        </authorList>
    </citation>
    <scope>NUCLEOTIDE SEQUENCE [LARGE SCALE GENOMIC DNA]</scope>
    <source>
        <strain evidence="6 7">GP3</strain>
    </source>
</reference>
<keyword evidence="7" id="KW-1185">Reference proteome</keyword>
<dbReference type="InterPro" id="IPR027273">
    <property type="entry name" value="Neocarzinostatin-like"/>
</dbReference>
<dbReference type="OrthoDB" id="4175021at2"/>
<evidence type="ECO:0000256" key="4">
    <source>
        <dbReference type="ARBA" id="ARBA00023088"/>
    </source>
</evidence>
<dbReference type="Proteomes" id="UP000246303">
    <property type="component" value="Unassembled WGS sequence"/>
</dbReference>
<dbReference type="InterPro" id="IPR019931">
    <property type="entry name" value="LPXTG_anchor"/>
</dbReference>
<name>A0A2V3DVN1_9MICC</name>
<evidence type="ECO:0000313" key="7">
    <source>
        <dbReference type="Proteomes" id="UP000246303"/>
    </source>
</evidence>
<evidence type="ECO:0000256" key="1">
    <source>
        <dbReference type="ARBA" id="ARBA00022512"/>
    </source>
</evidence>
<dbReference type="SUPFAM" id="SSF49319">
    <property type="entry name" value="Actinoxanthin-like"/>
    <property type="match status" value="1"/>
</dbReference>
<evidence type="ECO:0000313" key="6">
    <source>
        <dbReference type="EMBL" id="PXA66954.1"/>
    </source>
</evidence>
<keyword evidence="4" id="KW-0572">Peptidoglycan-anchor</keyword>
<proteinExistence type="predicted"/>
<feature type="domain" description="Gram-positive cocci surface proteins LPxTG" evidence="5">
    <location>
        <begin position="218"/>
        <end position="253"/>
    </location>
</feature>
<evidence type="ECO:0000256" key="2">
    <source>
        <dbReference type="ARBA" id="ARBA00022525"/>
    </source>
</evidence>
<keyword evidence="2" id="KW-0964">Secreted</keyword>
<keyword evidence="1" id="KW-0134">Cell wall</keyword>
<organism evidence="6 7">
    <name type="scientific">Arthrobacter psychrochitiniphilus</name>
    <dbReference type="NCBI Taxonomy" id="291045"/>
    <lineage>
        <taxon>Bacteria</taxon>
        <taxon>Bacillati</taxon>
        <taxon>Actinomycetota</taxon>
        <taxon>Actinomycetes</taxon>
        <taxon>Micrococcales</taxon>
        <taxon>Micrococcaceae</taxon>
        <taxon>Arthrobacter</taxon>
    </lineage>
</organism>